<dbReference type="SUPFAM" id="SSF50978">
    <property type="entry name" value="WD40 repeat-like"/>
    <property type="match status" value="1"/>
</dbReference>
<evidence type="ECO:0000256" key="1">
    <source>
        <dbReference type="ARBA" id="ARBA00004138"/>
    </source>
</evidence>
<dbReference type="PANTHER" id="PTHR15722:SF7">
    <property type="entry name" value="INTRAFLAGELLAR TRANSPORT PROTEIN 140 HOMOLOG"/>
    <property type="match status" value="1"/>
</dbReference>
<feature type="repeat" description="WD" evidence="7">
    <location>
        <begin position="99"/>
        <end position="140"/>
    </location>
</feature>
<evidence type="ECO:0000256" key="2">
    <source>
        <dbReference type="ARBA" id="ARBA00022574"/>
    </source>
</evidence>
<dbReference type="InterPro" id="IPR056168">
    <property type="entry name" value="TPR_IF140/IFT172/WDR19"/>
</dbReference>
<dbReference type="EMBL" id="CAJNOV010000097">
    <property type="protein sequence ID" value="CAF0981473.1"/>
    <property type="molecule type" value="Genomic_DNA"/>
</dbReference>
<evidence type="ECO:0000313" key="14">
    <source>
        <dbReference type="Proteomes" id="UP000663855"/>
    </source>
</evidence>
<keyword evidence="5" id="KW-0969">Cilium</keyword>
<sequence>MATQYFEHKLELGNFSESPHFQLMEWHPSLNILAVASISAGTNIFFYGEDGEHDEGAHVQHFGNAYCMAWHPIKKTLAIGFSNGELMIWNGSNRRLESVIVHKNCITSLILNPDGTRLLSADQDGLIIVWKADSLAQVSQQSVIVQITVPGESVTYTLSKSSPSGRSDQDYRELARAAVEGDQTALDMLATKTSRQQVHEPAMFFVGTDKGNVYVVTDKLRKICSVDDGISRLLHSYDRDILIVVTKSNMMTQYNLQQLQIQSDPLTSANSGKLSGRPIDSDFTLIGVDLFAYVTGESTIRMIDLVSSDNLLLKLSPEMGYANNEVLISVSYSAMKGIIAAGTNRGNIAFWIYNPHRRTTDVEKHWIPQRAKQIASGIPIRSLKYCPQRNCLAANLITQLFLLTDENMSAAYRDQLAVVQLSPTVIHVAFFRYSIVKEEELDMPFKNLCVSKNHVAVWNKKQIRVYELICDASKSDEEKVVRNEKGYFSCSPTNVVIYDQLLFVQENGRVNVMSFQGTSRQTITFAQNEGEVNTINSNGSFLVVGSTKGYAKVFDISRRELRAIGKTLNINTHTPSVDSIREIAINCTGTKVTVLTSQTNLNPSSRLYTWDVEKDYVACFDFSSEKLAGTEYGRIRQKDNNAKNAPQYRRYPSNIQWDPEDARLMALEIYLHQQKLDLAASFSGDDRTYDILLTSRGAGDGDSSVAANHTAAIRDSVTASQEDMEKTSNNKTNFGHLRLKTNCDSVEIAPSLIVSMFCTSDNQIHPKDIFPRNVSYRQLIAIKIPFFFFVTRDKHSDVDRHIVKSQSTLQTSKSDALDSTDETSQIKNSRIRIQLPKLETLDSSGLIPKTTHHDQGSNGLLSDAELGDNVVYSDYLTGKTMADFVGVNGIEKNTIEAIMNFSYNLTLGDLDAAFKAIKIIKKESVWENLARMCVLNRRADVAKICLGKMGLFRGARALRAVDQDNPDMKIAILAIHLNMKEEAEKILLQSKQYDLLNQLYQSINEWEKAVDISTHYDRIHLRNTYYNYAKYLEQNNQLEKAIELYEKSGTQATEVRRMFLERKDVAGYKAYTAKQNDPKLFRWWGRYFESRGKIEDALGCYRKADDNLSLCRLLCEQDQPAKAIELCSDTGNKAACYHMARYFEKKGDYKQAISYFQQASAISNAMRLCRDRHLDEYLANIAVQGTPDDMLEAARYFQTLPQQEDRAILLYHKAGLTSKAIDLAFRHERYSALAQIADSVGKNADPTQVTRMADYFMQLKQFDKAVDLLAAIDRVDEAADLAIRNEIPLTEELLERLSPAKPTNEEDMPRYQAICEKLGDLAVSQGAYAGAAQKYLDAGNKIKSIRALIHSGDVERITRFANGARSREVYILAADHLKTLDWKKYPDALQNIMNFYKKARAYEKLAQFYDMCAQIEIEEYRDYNKALEALMEAYKTLRDNGENTFTKDETLQELELKCRNIKRYIDARDRYFNDPETGARELASLLTDQKIFVGVHPGDIYGMLIDHFARQEKYKQVSMLLDELQEHIPERYFSHYVNPSLLAATYAATGRKMAPPDQSTESMRYNNDGDDDDNNNDSQDKLPNDDYHNDQRQQQQQGRLGKNHVYAEEIDDNIDYGPVDD</sequence>
<name>A0A814FHM5_9BILA</name>
<feature type="region of interest" description="Disordered" evidence="8">
    <location>
        <begin position="1552"/>
        <end position="1621"/>
    </location>
</feature>
<accession>A0A814FHM5</accession>
<dbReference type="PROSITE" id="PS50082">
    <property type="entry name" value="WD_REPEATS_2"/>
    <property type="match status" value="1"/>
</dbReference>
<dbReference type="InterPro" id="IPR056155">
    <property type="entry name" value="Beta-prop_IFT140_2nd"/>
</dbReference>
<feature type="domain" description="IFT140 first beta-propeller" evidence="9">
    <location>
        <begin position="5"/>
        <end position="405"/>
    </location>
</feature>
<evidence type="ECO:0000259" key="11">
    <source>
        <dbReference type="Pfam" id="PF24760"/>
    </source>
</evidence>
<evidence type="ECO:0000256" key="8">
    <source>
        <dbReference type="SAM" id="MobiDB-lite"/>
    </source>
</evidence>
<dbReference type="PROSITE" id="PS50294">
    <property type="entry name" value="WD_REPEATS_REGION"/>
    <property type="match status" value="1"/>
</dbReference>
<evidence type="ECO:0000256" key="7">
    <source>
        <dbReference type="PROSITE-ProRule" id="PRU00221"/>
    </source>
</evidence>
<dbReference type="Gene3D" id="1.25.40.470">
    <property type="match status" value="2"/>
</dbReference>
<evidence type="ECO:0000259" key="9">
    <source>
        <dbReference type="Pfam" id="PF23383"/>
    </source>
</evidence>
<dbReference type="Gene3D" id="2.130.10.10">
    <property type="entry name" value="YVTN repeat-like/Quinoprotein amine dehydrogenase"/>
    <property type="match status" value="2"/>
</dbReference>
<comment type="subcellular location">
    <subcellularLocation>
        <location evidence="1">Cell projection</location>
        <location evidence="1">Cilium</location>
    </subcellularLocation>
</comment>
<dbReference type="Pfam" id="PF24762">
    <property type="entry name" value="TPR_IF140-IFT172"/>
    <property type="match status" value="1"/>
</dbReference>
<keyword evidence="4" id="KW-0802">TPR repeat</keyword>
<evidence type="ECO:0000256" key="4">
    <source>
        <dbReference type="ARBA" id="ARBA00022803"/>
    </source>
</evidence>
<dbReference type="GO" id="GO:0005930">
    <property type="term" value="C:axoneme"/>
    <property type="evidence" value="ECO:0007669"/>
    <property type="project" value="TreeGrafter"/>
</dbReference>
<dbReference type="GO" id="GO:0035721">
    <property type="term" value="P:intraciliary retrograde transport"/>
    <property type="evidence" value="ECO:0007669"/>
    <property type="project" value="TreeGrafter"/>
</dbReference>
<dbReference type="Pfam" id="PF24760">
    <property type="entry name" value="TPR_IF140_C"/>
    <property type="match status" value="1"/>
</dbReference>
<dbReference type="PANTHER" id="PTHR15722">
    <property type="entry name" value="IFT140/172-RELATED"/>
    <property type="match status" value="1"/>
</dbReference>
<evidence type="ECO:0000256" key="3">
    <source>
        <dbReference type="ARBA" id="ARBA00022737"/>
    </source>
</evidence>
<dbReference type="InterPro" id="IPR056154">
    <property type="entry name" value="Beta-prop_IFT140_1st"/>
</dbReference>
<dbReference type="InterPro" id="IPR036322">
    <property type="entry name" value="WD40_repeat_dom_sf"/>
</dbReference>
<dbReference type="InterPro" id="IPR011990">
    <property type="entry name" value="TPR-like_helical_dom_sf"/>
</dbReference>
<feature type="domain" description="IFT140 second beta-propeller" evidence="10">
    <location>
        <begin position="734"/>
        <end position="791"/>
    </location>
</feature>
<dbReference type="InterPro" id="IPR015943">
    <property type="entry name" value="WD40/YVTN_repeat-like_dom_sf"/>
</dbReference>
<dbReference type="Pfam" id="PF23385">
    <property type="entry name" value="Beta-prop_IFT140_2nd"/>
    <property type="match status" value="2"/>
</dbReference>
<evidence type="ECO:0000259" key="10">
    <source>
        <dbReference type="Pfam" id="PF23385"/>
    </source>
</evidence>
<feature type="compositionally biased region" description="Acidic residues" evidence="8">
    <location>
        <begin position="1608"/>
        <end position="1621"/>
    </location>
</feature>
<dbReference type="Pfam" id="PF23383">
    <property type="entry name" value="Beta-prop_IFT140_1st"/>
    <property type="match status" value="1"/>
</dbReference>
<keyword evidence="3" id="KW-0677">Repeat</keyword>
<dbReference type="SMART" id="SM00320">
    <property type="entry name" value="WD40"/>
    <property type="match status" value="3"/>
</dbReference>
<keyword evidence="6" id="KW-0966">Cell projection</keyword>
<gene>
    <name evidence="13" type="ORF">CJN711_LOCUS1375</name>
</gene>
<organism evidence="13 14">
    <name type="scientific">Rotaria magnacalcarata</name>
    <dbReference type="NCBI Taxonomy" id="392030"/>
    <lineage>
        <taxon>Eukaryota</taxon>
        <taxon>Metazoa</taxon>
        <taxon>Spiralia</taxon>
        <taxon>Gnathifera</taxon>
        <taxon>Rotifera</taxon>
        <taxon>Eurotatoria</taxon>
        <taxon>Bdelloidea</taxon>
        <taxon>Philodinida</taxon>
        <taxon>Philodinidae</taxon>
        <taxon>Rotaria</taxon>
    </lineage>
</organism>
<feature type="domain" description="IF140/IFT172/WDR19 TPR" evidence="12">
    <location>
        <begin position="908"/>
        <end position="1395"/>
    </location>
</feature>
<keyword evidence="2 7" id="KW-0853">WD repeat</keyword>
<dbReference type="GO" id="GO:0036064">
    <property type="term" value="C:ciliary basal body"/>
    <property type="evidence" value="ECO:0007669"/>
    <property type="project" value="TreeGrafter"/>
</dbReference>
<proteinExistence type="predicted"/>
<dbReference type="GO" id="GO:0030991">
    <property type="term" value="C:intraciliary transport particle A"/>
    <property type="evidence" value="ECO:0007669"/>
    <property type="project" value="TreeGrafter"/>
</dbReference>
<feature type="domain" description="IFT140 second beta-propeller" evidence="10">
    <location>
        <begin position="414"/>
        <end position="675"/>
    </location>
</feature>
<feature type="domain" description="IF140 C-terminal TPR" evidence="11">
    <location>
        <begin position="1403"/>
        <end position="1525"/>
    </location>
</feature>
<dbReference type="SUPFAM" id="SSF48452">
    <property type="entry name" value="TPR-like"/>
    <property type="match status" value="1"/>
</dbReference>
<evidence type="ECO:0000313" key="13">
    <source>
        <dbReference type="EMBL" id="CAF0981473.1"/>
    </source>
</evidence>
<dbReference type="InterPro" id="IPR001680">
    <property type="entry name" value="WD40_rpt"/>
</dbReference>
<protein>
    <submittedName>
        <fullName evidence="13">Uncharacterized protein</fullName>
    </submittedName>
</protein>
<dbReference type="SUPFAM" id="SSF101908">
    <property type="entry name" value="Putative isomerase YbhE"/>
    <property type="match status" value="1"/>
</dbReference>
<evidence type="ECO:0000256" key="6">
    <source>
        <dbReference type="ARBA" id="ARBA00023273"/>
    </source>
</evidence>
<reference evidence="13" key="1">
    <citation type="submission" date="2021-02" db="EMBL/GenBank/DDBJ databases">
        <authorList>
            <person name="Nowell W R."/>
        </authorList>
    </citation>
    <scope>NUCLEOTIDE SEQUENCE</scope>
</reference>
<evidence type="ECO:0000259" key="12">
    <source>
        <dbReference type="Pfam" id="PF24762"/>
    </source>
</evidence>
<dbReference type="InterPro" id="IPR056156">
    <property type="entry name" value="TPR_IF140_C"/>
</dbReference>
<comment type="caution">
    <text evidence="13">The sequence shown here is derived from an EMBL/GenBank/DDBJ whole genome shotgun (WGS) entry which is preliminary data.</text>
</comment>
<evidence type="ECO:0000256" key="5">
    <source>
        <dbReference type="ARBA" id="ARBA00023069"/>
    </source>
</evidence>
<feature type="compositionally biased region" description="Basic and acidic residues" evidence="8">
    <location>
        <begin position="1578"/>
        <end position="1591"/>
    </location>
</feature>
<dbReference type="Proteomes" id="UP000663855">
    <property type="component" value="Unassembled WGS sequence"/>
</dbReference>